<evidence type="ECO:0000256" key="2">
    <source>
        <dbReference type="ARBA" id="ARBA00012438"/>
    </source>
</evidence>
<proteinExistence type="predicted"/>
<reference evidence="11" key="1">
    <citation type="submission" date="2017-09" db="EMBL/GenBank/DDBJ databases">
        <title>Depth-based differentiation of microbial function through sediment-hosted aquifers and enrichment of novel symbionts in the deep terrestrial subsurface.</title>
        <authorList>
            <person name="Probst A.J."/>
            <person name="Ladd B."/>
            <person name="Jarett J.K."/>
            <person name="Geller-Mcgrath D.E."/>
            <person name="Sieber C.M.K."/>
            <person name="Emerson J.B."/>
            <person name="Anantharaman K."/>
            <person name="Thomas B.C."/>
            <person name="Malmstrom R."/>
            <person name="Stieglmeier M."/>
            <person name="Klingl A."/>
            <person name="Woyke T."/>
            <person name="Ryan C.M."/>
            <person name="Banfield J.F."/>
        </authorList>
    </citation>
    <scope>NUCLEOTIDE SEQUENCE [LARGE SCALE GENOMIC DNA]</scope>
</reference>
<dbReference type="InterPro" id="IPR000014">
    <property type="entry name" value="PAS"/>
</dbReference>
<feature type="transmembrane region" description="Helical" evidence="7">
    <location>
        <begin position="6"/>
        <end position="27"/>
    </location>
</feature>
<keyword evidence="7" id="KW-0812">Transmembrane</keyword>
<evidence type="ECO:0000256" key="4">
    <source>
        <dbReference type="ARBA" id="ARBA00022679"/>
    </source>
</evidence>
<keyword evidence="7" id="KW-0472">Membrane</keyword>
<dbReference type="PANTHER" id="PTHR43304:SF1">
    <property type="entry name" value="PAC DOMAIN-CONTAINING PROTEIN"/>
    <property type="match status" value="1"/>
</dbReference>
<evidence type="ECO:0000256" key="5">
    <source>
        <dbReference type="ARBA" id="ARBA00022777"/>
    </source>
</evidence>
<dbReference type="AlphaFoldDB" id="A0A2M6WNM4"/>
<keyword evidence="7" id="KW-1133">Transmembrane helix</keyword>
<evidence type="ECO:0000313" key="10">
    <source>
        <dbReference type="EMBL" id="PIT94389.1"/>
    </source>
</evidence>
<evidence type="ECO:0000259" key="8">
    <source>
        <dbReference type="PROSITE" id="PS50112"/>
    </source>
</evidence>
<dbReference type="PROSITE" id="PS50112">
    <property type="entry name" value="PAS"/>
    <property type="match status" value="1"/>
</dbReference>
<comment type="catalytic activity">
    <reaction evidence="1">
        <text>ATP + protein L-histidine = ADP + protein N-phospho-L-histidine.</text>
        <dbReference type="EC" id="2.7.13.3"/>
    </reaction>
</comment>
<name>A0A2M6WNM4_9BACT</name>
<organism evidence="10 11">
    <name type="scientific">Candidatus Falkowbacteria bacterium CG10_big_fil_rev_8_21_14_0_10_39_9</name>
    <dbReference type="NCBI Taxonomy" id="1974566"/>
    <lineage>
        <taxon>Bacteria</taxon>
        <taxon>Candidatus Falkowiibacteriota</taxon>
    </lineage>
</organism>
<feature type="transmembrane region" description="Helical" evidence="7">
    <location>
        <begin position="32"/>
        <end position="51"/>
    </location>
</feature>
<dbReference type="EC" id="2.7.13.3" evidence="2"/>
<dbReference type="InterPro" id="IPR031621">
    <property type="entry name" value="HisKA_7TM"/>
</dbReference>
<keyword evidence="3" id="KW-0597">Phosphoprotein</keyword>
<evidence type="ECO:0000256" key="6">
    <source>
        <dbReference type="SAM" id="Coils"/>
    </source>
</evidence>
<dbReference type="Gene3D" id="3.30.450.20">
    <property type="entry name" value="PAS domain"/>
    <property type="match status" value="1"/>
</dbReference>
<evidence type="ECO:0000256" key="3">
    <source>
        <dbReference type="ARBA" id="ARBA00022553"/>
    </source>
</evidence>
<sequence length="523" mass="60085">MIYVITPLSLILLVNSILLAILGFYLLRQKRYYFFPLLLLATALWALAGFMENGLLDIAAKVLWSKISCIGVLAVTPFWFLFSLQYSQVKNSFIKRVNYFIWIMPLIILTLAFTNEYHNLFWSKIEPVSGAINNALVYSRGLGVYMSLVYSYTLIVTGIVILVIYAFKISRIQRLQLLTLFLGLLLPWIFNFIYFSYSPDFFQGIDITPIAFVVTGVFAALSIFKYKFSAIIPAAKDLVYSNLEIGVVLVNNENIVVDFNSTAKRLLENDLIDGVALAKINLTPKLTLENIIGKNENQVINLISKNKWIDIHVNSLNDKLGHLIGRAILFYDVTVQKNVEQKLQESNKFFSDLTDFLPDPIYVINAERKVVFWNKAMENLTKVKSKDIVGKGDHEYSFPFYGKRRPMLVDLIFDDTDKADWELYKNEKIEKIGDLISLKAFNKVLREGGIYLWILALPVFDSNGKVIYAIESIRDINDAHRNEEELKNKLEELSAMNKVMVNRELKMIKLKEELDILKKNIVK</sequence>
<comment type="caution">
    <text evidence="10">The sequence shown here is derived from an EMBL/GenBank/DDBJ whole genome shotgun (WGS) entry which is preliminary data.</text>
</comment>
<feature type="transmembrane region" description="Helical" evidence="7">
    <location>
        <begin position="177"/>
        <end position="195"/>
    </location>
</feature>
<dbReference type="Proteomes" id="UP000228900">
    <property type="component" value="Unassembled WGS sequence"/>
</dbReference>
<dbReference type="InterPro" id="IPR000700">
    <property type="entry name" value="PAS-assoc_C"/>
</dbReference>
<feature type="domain" description="PAS" evidence="8">
    <location>
        <begin position="346"/>
        <end position="391"/>
    </location>
</feature>
<accession>A0A2M6WNM4</accession>
<dbReference type="PANTHER" id="PTHR43304">
    <property type="entry name" value="PHYTOCHROME-LIKE PROTEIN CPH1"/>
    <property type="match status" value="1"/>
</dbReference>
<feature type="domain" description="PAC" evidence="9">
    <location>
        <begin position="293"/>
        <end position="345"/>
    </location>
</feature>
<evidence type="ECO:0000256" key="1">
    <source>
        <dbReference type="ARBA" id="ARBA00000085"/>
    </source>
</evidence>
<gene>
    <name evidence="10" type="ORF">COT98_04005</name>
</gene>
<keyword evidence="5" id="KW-0418">Kinase</keyword>
<dbReference type="Pfam" id="PF13426">
    <property type="entry name" value="PAS_9"/>
    <property type="match status" value="1"/>
</dbReference>
<feature type="transmembrane region" description="Helical" evidence="7">
    <location>
        <begin position="63"/>
        <end position="84"/>
    </location>
</feature>
<feature type="transmembrane region" description="Helical" evidence="7">
    <location>
        <begin position="144"/>
        <end position="165"/>
    </location>
</feature>
<dbReference type="GO" id="GO:0004673">
    <property type="term" value="F:protein histidine kinase activity"/>
    <property type="evidence" value="ECO:0007669"/>
    <property type="project" value="UniProtKB-EC"/>
</dbReference>
<dbReference type="InterPro" id="IPR035965">
    <property type="entry name" value="PAS-like_dom_sf"/>
</dbReference>
<dbReference type="SUPFAM" id="SSF55785">
    <property type="entry name" value="PYP-like sensor domain (PAS domain)"/>
    <property type="match status" value="1"/>
</dbReference>
<feature type="coiled-coil region" evidence="6">
    <location>
        <begin position="473"/>
        <end position="520"/>
    </location>
</feature>
<dbReference type="InterPro" id="IPR052162">
    <property type="entry name" value="Sensor_kinase/Photoreceptor"/>
</dbReference>
<keyword evidence="4" id="KW-0808">Transferase</keyword>
<evidence type="ECO:0000256" key="7">
    <source>
        <dbReference type="SAM" id="Phobius"/>
    </source>
</evidence>
<dbReference type="EMBL" id="PFAQ01000053">
    <property type="protein sequence ID" value="PIT94389.1"/>
    <property type="molecule type" value="Genomic_DNA"/>
</dbReference>
<dbReference type="PROSITE" id="PS50113">
    <property type="entry name" value="PAC"/>
    <property type="match status" value="2"/>
</dbReference>
<feature type="domain" description="PAC" evidence="9">
    <location>
        <begin position="438"/>
        <end position="488"/>
    </location>
</feature>
<keyword evidence="6" id="KW-0175">Coiled coil</keyword>
<feature type="transmembrane region" description="Helical" evidence="7">
    <location>
        <begin position="96"/>
        <end position="114"/>
    </location>
</feature>
<evidence type="ECO:0000259" key="9">
    <source>
        <dbReference type="PROSITE" id="PS50113"/>
    </source>
</evidence>
<evidence type="ECO:0000313" key="11">
    <source>
        <dbReference type="Proteomes" id="UP000228900"/>
    </source>
</evidence>
<feature type="transmembrane region" description="Helical" evidence="7">
    <location>
        <begin position="201"/>
        <end position="224"/>
    </location>
</feature>
<dbReference type="Pfam" id="PF16927">
    <property type="entry name" value="HisKA_7TM"/>
    <property type="match status" value="1"/>
</dbReference>
<protein>
    <recommendedName>
        <fullName evidence="2">histidine kinase</fullName>
        <ecNumber evidence="2">2.7.13.3</ecNumber>
    </recommendedName>
</protein>